<proteinExistence type="predicted"/>
<gene>
    <name evidence="3" type="primary">LOC100371664</name>
</gene>
<organism evidence="2 3">
    <name type="scientific">Saccoglossus kowalevskii</name>
    <name type="common">Acorn worm</name>
    <dbReference type="NCBI Taxonomy" id="10224"/>
    <lineage>
        <taxon>Eukaryota</taxon>
        <taxon>Metazoa</taxon>
        <taxon>Hemichordata</taxon>
        <taxon>Enteropneusta</taxon>
        <taxon>Harrimaniidae</taxon>
        <taxon>Saccoglossus</taxon>
    </lineage>
</organism>
<keyword evidence="1" id="KW-0732">Signal</keyword>
<reference evidence="3" key="1">
    <citation type="submission" date="2025-08" db="UniProtKB">
        <authorList>
            <consortium name="RefSeq"/>
        </authorList>
    </citation>
    <scope>IDENTIFICATION</scope>
    <source>
        <tissue evidence="3">Testes</tissue>
    </source>
</reference>
<protein>
    <submittedName>
        <fullName evidence="3">Uncharacterized protein LOC100371664</fullName>
    </submittedName>
</protein>
<name>A0ABM0GLF6_SACKO</name>
<dbReference type="PROSITE" id="PS51257">
    <property type="entry name" value="PROKAR_LIPOPROTEIN"/>
    <property type="match status" value="1"/>
</dbReference>
<dbReference type="RefSeq" id="XP_002732519.1">
    <property type="nucleotide sequence ID" value="XM_002732473.2"/>
</dbReference>
<dbReference type="GeneID" id="100371664"/>
<accession>A0ABM0GLF6</accession>
<dbReference type="Proteomes" id="UP000694865">
    <property type="component" value="Unplaced"/>
</dbReference>
<sequence>MKIASCQVIIFCISVVQIIQIVTACGRSGSKDGYGKEDSNYTGIFNLSDLNATGVYNSTESVLIGMKTEDSEVGEVRNAPANVPKQAPRITMKYRYCLCKRRLDLSEMRYEGEAMLNYDDIDEEYDSENQELTFADFELISDIRKRRRRSQRSSRSKRFIWYGPSHTYVEFRDVVFDFSSDNDIGENREDRCCDYQPLEDGYSACSLQNIRQFNRRWETHPSTKRYRLITSSDIPTNDGTFD</sequence>
<keyword evidence="2" id="KW-1185">Reference proteome</keyword>
<evidence type="ECO:0000256" key="1">
    <source>
        <dbReference type="SAM" id="SignalP"/>
    </source>
</evidence>
<evidence type="ECO:0000313" key="3">
    <source>
        <dbReference type="RefSeq" id="XP_002732519.1"/>
    </source>
</evidence>
<feature type="signal peptide" evidence="1">
    <location>
        <begin position="1"/>
        <end position="24"/>
    </location>
</feature>
<evidence type="ECO:0000313" key="2">
    <source>
        <dbReference type="Proteomes" id="UP000694865"/>
    </source>
</evidence>
<feature type="chain" id="PRO_5046726676" evidence="1">
    <location>
        <begin position="25"/>
        <end position="242"/>
    </location>
</feature>